<evidence type="ECO:0000313" key="1">
    <source>
        <dbReference type="EMBL" id="AKU06511.1"/>
    </source>
</evidence>
<dbReference type="EMBL" id="CP011947">
    <property type="protein sequence ID" value="AKU06511.1"/>
    <property type="molecule type" value="Genomic_DNA"/>
</dbReference>
<protein>
    <submittedName>
        <fullName evidence="1">Uncharacterized protein</fullName>
    </submittedName>
</protein>
<sequence>MSELTDLLLQTTDPVVALLLVVLGLYVREVKASLHEDIRGVRSRIGRLENVYIPDGGEVLDDD</sequence>
<evidence type="ECO:0000313" key="2">
    <source>
        <dbReference type="Proteomes" id="UP000066124"/>
    </source>
</evidence>
<organism evidence="1 2">
    <name type="scientific">Haloferax gibbonsii</name>
    <dbReference type="NCBI Taxonomy" id="35746"/>
    <lineage>
        <taxon>Archaea</taxon>
        <taxon>Methanobacteriati</taxon>
        <taxon>Methanobacteriota</taxon>
        <taxon>Stenosarchaea group</taxon>
        <taxon>Halobacteria</taxon>
        <taxon>Halobacteriales</taxon>
        <taxon>Haloferacaceae</taxon>
        <taxon>Haloferax</taxon>
    </lineage>
</organism>
<proteinExistence type="predicted"/>
<reference evidence="2" key="1">
    <citation type="journal article" date="2015" name="J. Biotechnol.">
        <title>Complete genome sequence of Haloferax gibbonsii strain ARA6, a potential producer of polyhydroxyalkanoates and halocins isolated from Araruama, Rio de Janeiro, Brasil.</title>
        <authorList>
            <person name="Pinto L.H."/>
            <person name="D'Alincourt Carvalho-Assef A.P."/>
            <person name="Vieira R.P."/>
            <person name="Clementino M.M."/>
            <person name="Albano R.M."/>
        </authorList>
    </citation>
    <scope>NUCLEOTIDE SEQUENCE [LARGE SCALE GENOMIC DNA]</scope>
    <source>
        <strain evidence="2">ARA6</strain>
    </source>
</reference>
<dbReference type="Proteomes" id="UP000066124">
    <property type="component" value="Chromosome"/>
</dbReference>
<dbReference type="KEGG" id="hgi:ABY42_01665"/>
<name>A0A0K1IPW8_HALGI</name>
<accession>A0A0K1IPW8</accession>
<dbReference type="RefSeq" id="WP_050458533.1">
    <property type="nucleotide sequence ID" value="NZ_CP011947.1"/>
</dbReference>
<dbReference type="PATRIC" id="fig|35746.4.peg.355"/>
<gene>
    <name evidence="1" type="ORF">ABY42_01665</name>
</gene>
<dbReference type="AlphaFoldDB" id="A0A0K1IPW8"/>
<dbReference type="GeneID" id="25244628"/>